<protein>
    <submittedName>
        <fullName evidence="2">Glutamine cyclotransferase</fullName>
    </submittedName>
</protein>
<dbReference type="InterPro" id="IPR007788">
    <property type="entry name" value="QCT"/>
</dbReference>
<dbReference type="EMBL" id="RKHR01000003">
    <property type="protein sequence ID" value="ROS04820.1"/>
    <property type="molecule type" value="Genomic_DNA"/>
</dbReference>
<gene>
    <name evidence="2" type="ORF">EDC56_0333</name>
</gene>
<keyword evidence="3" id="KW-1185">Reference proteome</keyword>
<dbReference type="GO" id="GO:0016603">
    <property type="term" value="F:glutaminyl-peptide cyclotransferase activity"/>
    <property type="evidence" value="ECO:0007669"/>
    <property type="project" value="InterPro"/>
</dbReference>
<evidence type="ECO:0000256" key="1">
    <source>
        <dbReference type="SAM" id="SignalP"/>
    </source>
</evidence>
<keyword evidence="2" id="KW-0808">Transferase</keyword>
<feature type="signal peptide" evidence="1">
    <location>
        <begin position="1"/>
        <end position="25"/>
    </location>
</feature>
<dbReference type="AlphaFoldDB" id="A0A3N2DY92"/>
<dbReference type="RefSeq" id="WP_123710788.1">
    <property type="nucleotide sequence ID" value="NZ_RKHR01000003.1"/>
</dbReference>
<dbReference type="PANTHER" id="PTHR31270:SF1">
    <property type="entry name" value="GLUTAMINYL-PEPTIDE CYCLOTRANSFERASE"/>
    <property type="match status" value="1"/>
</dbReference>
<dbReference type="InterPro" id="IPR011044">
    <property type="entry name" value="Quino_amine_DH_bsu"/>
</dbReference>
<feature type="chain" id="PRO_5018161754" evidence="1">
    <location>
        <begin position="26"/>
        <end position="272"/>
    </location>
</feature>
<sequence length="272" mass="31127">MPPPHTIKPLLLLMLTTLLPARAGAAPEWQQTVSGEKTTLTALARVNKDPKLFTQGLVIDSGWLYESSGGYGRSKVCKTPLPLASLDKRQSYCQNLNASLFAEGITLYRQHLFRLSWRSGELAVYNSRNLSIIKTIPYRGQGWGLTHNNQHFIMSDGSYRLYFRNLDSFALEGHVDVTWQGRKIKNLNELQWIEGQIWANQWHSNLIYIIEPKSGVVLETLDFSHLAPQLQHRDPDAVLNGIAYDNASRQLVITGKRWPYYFRFQLNRRASQ</sequence>
<dbReference type="OrthoDB" id="9783700at2"/>
<comment type="caution">
    <text evidence="2">The sequence shown here is derived from an EMBL/GenBank/DDBJ whole genome shotgun (WGS) entry which is preliminary data.</text>
</comment>
<dbReference type="Pfam" id="PF05096">
    <property type="entry name" value="Glu_cyclase_2"/>
    <property type="match status" value="1"/>
</dbReference>
<name>A0A3N2DY92_9GAMM</name>
<proteinExistence type="predicted"/>
<accession>A0A3N2DY92</accession>
<dbReference type="SUPFAM" id="SSF50969">
    <property type="entry name" value="YVTN repeat-like/Quinoprotein amine dehydrogenase"/>
    <property type="match status" value="1"/>
</dbReference>
<keyword evidence="1" id="KW-0732">Signal</keyword>
<organism evidence="2 3">
    <name type="scientific">Sinobacterium caligoides</name>
    <dbReference type="NCBI Taxonomy" id="933926"/>
    <lineage>
        <taxon>Bacteria</taxon>
        <taxon>Pseudomonadati</taxon>
        <taxon>Pseudomonadota</taxon>
        <taxon>Gammaproteobacteria</taxon>
        <taxon>Cellvibrionales</taxon>
        <taxon>Spongiibacteraceae</taxon>
        <taxon>Sinobacterium</taxon>
    </lineage>
</organism>
<evidence type="ECO:0000313" key="2">
    <source>
        <dbReference type="EMBL" id="ROS04820.1"/>
    </source>
</evidence>
<dbReference type="PANTHER" id="PTHR31270">
    <property type="entry name" value="GLUTAMINYL-PEPTIDE CYCLOTRANSFERASE"/>
    <property type="match status" value="1"/>
</dbReference>
<evidence type="ECO:0000313" key="3">
    <source>
        <dbReference type="Proteomes" id="UP000275394"/>
    </source>
</evidence>
<dbReference type="Proteomes" id="UP000275394">
    <property type="component" value="Unassembled WGS sequence"/>
</dbReference>
<reference evidence="2 3" key="1">
    <citation type="submission" date="2018-11" db="EMBL/GenBank/DDBJ databases">
        <title>Genomic Encyclopedia of Type Strains, Phase IV (KMG-IV): sequencing the most valuable type-strain genomes for metagenomic binning, comparative biology and taxonomic classification.</title>
        <authorList>
            <person name="Goeker M."/>
        </authorList>
    </citation>
    <scope>NUCLEOTIDE SEQUENCE [LARGE SCALE GENOMIC DNA]</scope>
    <source>
        <strain evidence="2 3">DSM 100316</strain>
    </source>
</reference>